<dbReference type="AlphaFoldDB" id="B4RQT9"/>
<dbReference type="HOGENOM" id="CLU_203220_0_0_4"/>
<name>B4RQT9_NEIG2</name>
<protein>
    <submittedName>
        <fullName evidence="1">BirA-related protein</fullName>
    </submittedName>
</protein>
<dbReference type="KEGG" id="ngk:NGK_2295"/>
<dbReference type="Proteomes" id="UP000002564">
    <property type="component" value="Chromosome"/>
</dbReference>
<dbReference type="EMBL" id="CP001050">
    <property type="protein sequence ID" value="ACF30899.1"/>
    <property type="molecule type" value="Genomic_DNA"/>
</dbReference>
<gene>
    <name evidence="1" type="ordered locus">NGK_2295</name>
</gene>
<reference evidence="1 2" key="1">
    <citation type="journal article" date="2008" name="J. Bacteriol.">
        <title>Complete genome sequence of Neisseria gonorrhoeae NCCP11945.</title>
        <authorList>
            <person name="Chung G.T."/>
            <person name="Yoo J.S."/>
            <person name="Oh H.B."/>
            <person name="Lee Y.S."/>
            <person name="Cha S.H."/>
            <person name="Kim S.J."/>
            <person name="Yoo C.K."/>
        </authorList>
    </citation>
    <scope>NUCLEOTIDE SEQUENCE [LARGE SCALE GENOMIC DNA]</scope>
    <source>
        <strain evidence="1 2">NCCP11945</strain>
    </source>
</reference>
<proteinExistence type="predicted"/>
<sequence>MRTAAVFFCMKISVFNRYFHSLSNDALPFFAGGCFYICFNSMDCILEDVFRYGAGKSFSVNGLSDRAVFT</sequence>
<evidence type="ECO:0000313" key="1">
    <source>
        <dbReference type="EMBL" id="ACF30899.1"/>
    </source>
</evidence>
<accession>B4RQT9</accession>
<evidence type="ECO:0000313" key="2">
    <source>
        <dbReference type="Proteomes" id="UP000002564"/>
    </source>
</evidence>
<organism evidence="1 2">
    <name type="scientific">Neisseria gonorrhoeae (strain NCCP11945)</name>
    <dbReference type="NCBI Taxonomy" id="521006"/>
    <lineage>
        <taxon>Bacteria</taxon>
        <taxon>Pseudomonadati</taxon>
        <taxon>Pseudomonadota</taxon>
        <taxon>Betaproteobacteria</taxon>
        <taxon>Neisseriales</taxon>
        <taxon>Neisseriaceae</taxon>
        <taxon>Neisseria</taxon>
    </lineage>
</organism>